<keyword evidence="9" id="KW-1185">Reference proteome</keyword>
<dbReference type="EMBL" id="FOHK01000008">
    <property type="protein sequence ID" value="SET50289.1"/>
    <property type="molecule type" value="Genomic_DNA"/>
</dbReference>
<keyword evidence="5 7" id="KW-1133">Transmembrane helix</keyword>
<evidence type="ECO:0000313" key="8">
    <source>
        <dbReference type="EMBL" id="SET50289.1"/>
    </source>
</evidence>
<evidence type="ECO:0000313" key="9">
    <source>
        <dbReference type="Proteomes" id="UP000199308"/>
    </source>
</evidence>
<protein>
    <submittedName>
        <fullName evidence="8">DoxX protein</fullName>
    </submittedName>
</protein>
<dbReference type="STRING" id="349064.SAMN05660429_01984"/>
<feature type="transmembrane region" description="Helical" evidence="7">
    <location>
        <begin position="193"/>
        <end position="212"/>
    </location>
</feature>
<evidence type="ECO:0000256" key="4">
    <source>
        <dbReference type="ARBA" id="ARBA00022692"/>
    </source>
</evidence>
<dbReference type="Pfam" id="PF07681">
    <property type="entry name" value="DoxX"/>
    <property type="match status" value="1"/>
</dbReference>
<dbReference type="OrthoDB" id="346004at2"/>
<sequence length="232" mass="25742">MNYLAKYEQFKSSLSCLDGLPALLLRLYLAPIFIMAGYSKMGFVDPSITGFSVIFANENIVNWFGNEEWGLGLPLPTLMANLAAWTEFFGGFLLLFGAFTRLISIPLMFTMIVAATSVHAENGWFAITPTNADISPANVPAWVGFDSAEASLENSMEASKRLSRMRDIIEDNANTDWIYETGNIVVLNNGIEFAATYFIMLLALFFIGAGRFTSVDHYALNYARRRFADTSA</sequence>
<dbReference type="RefSeq" id="WP_093329694.1">
    <property type="nucleotide sequence ID" value="NZ_AP027363.1"/>
</dbReference>
<dbReference type="Proteomes" id="UP000199308">
    <property type="component" value="Unassembled WGS sequence"/>
</dbReference>
<organism evidence="8 9">
    <name type="scientific">Thalassotalea agarivorans</name>
    <name type="common">Thalassomonas agarivorans</name>
    <dbReference type="NCBI Taxonomy" id="349064"/>
    <lineage>
        <taxon>Bacteria</taxon>
        <taxon>Pseudomonadati</taxon>
        <taxon>Pseudomonadota</taxon>
        <taxon>Gammaproteobacteria</taxon>
        <taxon>Alteromonadales</taxon>
        <taxon>Colwelliaceae</taxon>
        <taxon>Thalassotalea</taxon>
    </lineage>
</organism>
<accession>A0A1I0EXQ6</accession>
<dbReference type="InterPro" id="IPR032808">
    <property type="entry name" value="DoxX"/>
</dbReference>
<dbReference type="InterPro" id="IPR051907">
    <property type="entry name" value="DoxX-like_oxidoreductase"/>
</dbReference>
<evidence type="ECO:0000256" key="5">
    <source>
        <dbReference type="ARBA" id="ARBA00022989"/>
    </source>
</evidence>
<keyword evidence="4 7" id="KW-0812">Transmembrane</keyword>
<evidence type="ECO:0000256" key="7">
    <source>
        <dbReference type="SAM" id="Phobius"/>
    </source>
</evidence>
<feature type="transmembrane region" description="Helical" evidence="7">
    <location>
        <begin position="82"/>
        <end position="103"/>
    </location>
</feature>
<proteinExistence type="inferred from homology"/>
<dbReference type="AlphaFoldDB" id="A0A1I0EXQ6"/>
<dbReference type="GO" id="GO:0005886">
    <property type="term" value="C:plasma membrane"/>
    <property type="evidence" value="ECO:0007669"/>
    <property type="project" value="UniProtKB-SubCell"/>
</dbReference>
<comment type="subcellular location">
    <subcellularLocation>
        <location evidence="1">Cell membrane</location>
        <topology evidence="1">Multi-pass membrane protein</topology>
    </subcellularLocation>
</comment>
<evidence type="ECO:0000256" key="1">
    <source>
        <dbReference type="ARBA" id="ARBA00004651"/>
    </source>
</evidence>
<comment type="similarity">
    <text evidence="2">Belongs to the DoxX family.</text>
</comment>
<evidence type="ECO:0000256" key="3">
    <source>
        <dbReference type="ARBA" id="ARBA00022475"/>
    </source>
</evidence>
<keyword evidence="6 7" id="KW-0472">Membrane</keyword>
<feature type="transmembrane region" description="Helical" evidence="7">
    <location>
        <begin position="20"/>
        <end position="38"/>
    </location>
</feature>
<evidence type="ECO:0000256" key="2">
    <source>
        <dbReference type="ARBA" id="ARBA00006679"/>
    </source>
</evidence>
<keyword evidence="3" id="KW-1003">Cell membrane</keyword>
<name>A0A1I0EXQ6_THASX</name>
<dbReference type="PANTHER" id="PTHR33452">
    <property type="entry name" value="OXIDOREDUCTASE CATD-RELATED"/>
    <property type="match status" value="1"/>
</dbReference>
<gene>
    <name evidence="8" type="ORF">SAMN05660429_01984</name>
</gene>
<evidence type="ECO:0000256" key="6">
    <source>
        <dbReference type="ARBA" id="ARBA00023136"/>
    </source>
</evidence>
<reference evidence="8 9" key="1">
    <citation type="submission" date="2016-10" db="EMBL/GenBank/DDBJ databases">
        <authorList>
            <person name="de Groot N.N."/>
        </authorList>
    </citation>
    <scope>NUCLEOTIDE SEQUENCE [LARGE SCALE GENOMIC DNA]</scope>
    <source>
        <strain evidence="8 9">DSM 19706</strain>
    </source>
</reference>
<dbReference type="PANTHER" id="PTHR33452:SF19">
    <property type="entry name" value="DOXX FAMILY PROTEIN"/>
    <property type="match status" value="1"/>
</dbReference>